<evidence type="ECO:0000256" key="8">
    <source>
        <dbReference type="ARBA" id="ARBA00022753"/>
    </source>
</evidence>
<keyword evidence="14" id="KW-0443">Lipid metabolism</keyword>
<reference evidence="20 21" key="1">
    <citation type="submission" date="2024-01" db="EMBL/GenBank/DDBJ databases">
        <title>A draft genome for the cacao thread blight pathogen Marasmiellus scandens.</title>
        <authorList>
            <person name="Baruah I.K."/>
            <person name="Leung J."/>
            <person name="Bukari Y."/>
            <person name="Amoako-Attah I."/>
            <person name="Meinhardt L.W."/>
            <person name="Bailey B.A."/>
            <person name="Cohen S.P."/>
        </authorList>
    </citation>
    <scope>NUCLEOTIDE SEQUENCE [LARGE SCALE GENOMIC DNA]</scope>
    <source>
        <strain evidence="20 21">GH-19</strain>
    </source>
</reference>
<evidence type="ECO:0000259" key="19">
    <source>
        <dbReference type="Pfam" id="PF01764"/>
    </source>
</evidence>
<protein>
    <recommendedName>
        <fullName evidence="6">triacylglycerol lipase</fullName>
        <ecNumber evidence="6">3.1.1.3</ecNumber>
    </recommendedName>
    <alternativeName>
        <fullName evidence="18">Autophagy-related protein 15</fullName>
    </alternativeName>
</protein>
<keyword evidence="12" id="KW-1133">Transmembrane helix</keyword>
<keyword evidence="10" id="KW-0442">Lipid degradation</keyword>
<evidence type="ECO:0000256" key="2">
    <source>
        <dbReference type="ARBA" id="ARBA00004270"/>
    </source>
</evidence>
<dbReference type="Proteomes" id="UP001498398">
    <property type="component" value="Unassembled WGS sequence"/>
</dbReference>
<dbReference type="InterPro" id="IPR002921">
    <property type="entry name" value="Fungal_lipase-type"/>
</dbReference>
<evidence type="ECO:0000313" key="20">
    <source>
        <dbReference type="EMBL" id="KAK7452667.1"/>
    </source>
</evidence>
<evidence type="ECO:0000256" key="18">
    <source>
        <dbReference type="ARBA" id="ARBA00029828"/>
    </source>
</evidence>
<keyword evidence="7" id="KW-0812">Transmembrane</keyword>
<evidence type="ECO:0000256" key="11">
    <source>
        <dbReference type="ARBA" id="ARBA00022968"/>
    </source>
</evidence>
<dbReference type="InterPro" id="IPR029058">
    <property type="entry name" value="AB_hydrolase_fold"/>
</dbReference>
<dbReference type="CDD" id="cd00519">
    <property type="entry name" value="Lipase_3"/>
    <property type="match status" value="1"/>
</dbReference>
<feature type="domain" description="Fungal lipase-type" evidence="19">
    <location>
        <begin position="277"/>
        <end position="304"/>
    </location>
</feature>
<dbReference type="EC" id="3.1.1.3" evidence="6"/>
<comment type="subcellular location">
    <subcellularLocation>
        <location evidence="3">Endosome</location>
        <location evidence="3">Multivesicular body membrane</location>
        <topology evidence="3">Single-pass type II membrane protein</topology>
    </subcellularLocation>
    <subcellularLocation>
        <location evidence="2">Prevacuolar compartment membrane</location>
        <topology evidence="2">Single-pass type II membrane protein</topology>
    </subcellularLocation>
</comment>
<keyword evidence="21" id="KW-1185">Reference proteome</keyword>
<comment type="catalytic activity">
    <reaction evidence="1">
        <text>a triacylglycerol + H2O = a diacylglycerol + a fatty acid + H(+)</text>
        <dbReference type="Rhea" id="RHEA:12044"/>
        <dbReference type="ChEBI" id="CHEBI:15377"/>
        <dbReference type="ChEBI" id="CHEBI:15378"/>
        <dbReference type="ChEBI" id="CHEBI:17855"/>
        <dbReference type="ChEBI" id="CHEBI:18035"/>
        <dbReference type="ChEBI" id="CHEBI:28868"/>
        <dbReference type="EC" id="3.1.1.3"/>
    </reaction>
</comment>
<keyword evidence="15" id="KW-0472">Membrane</keyword>
<evidence type="ECO:0000256" key="6">
    <source>
        <dbReference type="ARBA" id="ARBA00013279"/>
    </source>
</evidence>
<evidence type="ECO:0000256" key="12">
    <source>
        <dbReference type="ARBA" id="ARBA00022989"/>
    </source>
</evidence>
<evidence type="ECO:0000313" key="21">
    <source>
        <dbReference type="Proteomes" id="UP001498398"/>
    </source>
</evidence>
<dbReference type="SUPFAM" id="SSF53474">
    <property type="entry name" value="alpha/beta-Hydrolases"/>
    <property type="match status" value="1"/>
</dbReference>
<evidence type="ECO:0000256" key="4">
    <source>
        <dbReference type="ARBA" id="ARBA00010701"/>
    </source>
</evidence>
<evidence type="ECO:0000256" key="16">
    <source>
        <dbReference type="ARBA" id="ARBA00023180"/>
    </source>
</evidence>
<evidence type="ECO:0000256" key="15">
    <source>
        <dbReference type="ARBA" id="ARBA00023136"/>
    </source>
</evidence>
<sequence>MLTLLPNALQFLITSFLFNSPPSQLPLQPENGLNGVNELATMSFHLRHVHSVSRNDSRRVVFSDFVPGKGFWSEGEDEGYSYQVKTHSILTHRPSSFHAFNQARFNPDSIHPQSPAALWNPIQVPAPNVTDRETLLTLAKMTNNAYFQSSNDSNWYDLGTEWDNNGTYSYGWEPDADGFRGHVFVSSDTVSKDSKEPKTVVISIKGTSVPWVGGGPTMKKDKINDNLLFSCCCARVGPTWSTVCGCYQGGYKCDAGCVEKALVEESLFYPIGTNLYNNISYMYPNSNIWVIGHSLGGALASLVGQTFGTPVVAFEAPAERMAAKRLHLPTPPSNAHITHVFNTADPIPMGTCTGMTSTCANAGYAMESRCHAGKIIRYDTIGKRGWSSNVQNHPIKVVINNILNEDWEEGVQVPEAVDEDEDCEEQECMTWNFI</sequence>
<comment type="function">
    <text evidence="17">Lipase which is essential for lysis of subvacuolar cytoplasm to vacuole targeted bodies and intravacuolar autophagic bodies. Involved in the lysis of intravacuolar multivesicular body (MVB) vesicles. The intravacuolar membrane disintegration by ATG15 is critical to life span extension.</text>
</comment>
<dbReference type="Gene3D" id="3.40.50.1820">
    <property type="entry name" value="alpha/beta hydrolase"/>
    <property type="match status" value="1"/>
</dbReference>
<evidence type="ECO:0000256" key="13">
    <source>
        <dbReference type="ARBA" id="ARBA00023006"/>
    </source>
</evidence>
<comment type="similarity">
    <text evidence="4">Belongs to the AB hydrolase superfamily. Lipase family.</text>
</comment>
<organism evidence="20 21">
    <name type="scientific">Marasmiellus scandens</name>
    <dbReference type="NCBI Taxonomy" id="2682957"/>
    <lineage>
        <taxon>Eukaryota</taxon>
        <taxon>Fungi</taxon>
        <taxon>Dikarya</taxon>
        <taxon>Basidiomycota</taxon>
        <taxon>Agaricomycotina</taxon>
        <taxon>Agaricomycetes</taxon>
        <taxon>Agaricomycetidae</taxon>
        <taxon>Agaricales</taxon>
        <taxon>Marasmiineae</taxon>
        <taxon>Omphalotaceae</taxon>
        <taxon>Marasmiellus</taxon>
    </lineage>
</organism>
<dbReference type="PANTHER" id="PTHR47175:SF2">
    <property type="entry name" value="LIPASE ATG15-RELATED"/>
    <property type="match status" value="1"/>
</dbReference>
<evidence type="ECO:0000256" key="17">
    <source>
        <dbReference type="ARBA" id="ARBA00024663"/>
    </source>
</evidence>
<dbReference type="PANTHER" id="PTHR47175">
    <property type="entry name" value="LIPASE ATG15-RELATED"/>
    <property type="match status" value="1"/>
</dbReference>
<keyword evidence="11" id="KW-0735">Signal-anchor</keyword>
<keyword evidence="8" id="KW-0967">Endosome</keyword>
<evidence type="ECO:0000256" key="7">
    <source>
        <dbReference type="ARBA" id="ARBA00022692"/>
    </source>
</evidence>
<keyword evidence="9 20" id="KW-0378">Hydrolase</keyword>
<evidence type="ECO:0000256" key="1">
    <source>
        <dbReference type="ARBA" id="ARBA00001024"/>
    </source>
</evidence>
<keyword evidence="13" id="KW-0072">Autophagy</keyword>
<dbReference type="Pfam" id="PF01764">
    <property type="entry name" value="Lipase_3"/>
    <property type="match status" value="1"/>
</dbReference>
<evidence type="ECO:0000256" key="3">
    <source>
        <dbReference type="ARBA" id="ARBA00004343"/>
    </source>
</evidence>
<comment type="subunit">
    <text evidence="5">Binds to both phosphatidylinositol (PI) and phosphatidylinositol 3,5-bisphosphate (PIP2).</text>
</comment>
<comment type="caution">
    <text evidence="20">The sequence shown here is derived from an EMBL/GenBank/DDBJ whole genome shotgun (WGS) entry which is preliminary data.</text>
</comment>
<dbReference type="InterPro" id="IPR050805">
    <property type="entry name" value="ATG15_Lipase"/>
</dbReference>
<evidence type="ECO:0000256" key="5">
    <source>
        <dbReference type="ARBA" id="ARBA00011137"/>
    </source>
</evidence>
<gene>
    <name evidence="20" type="primary">ATG15_2</name>
    <name evidence="20" type="ORF">VKT23_012065</name>
</gene>
<accession>A0ABR1J6V3</accession>
<proteinExistence type="inferred from homology"/>
<evidence type="ECO:0000256" key="14">
    <source>
        <dbReference type="ARBA" id="ARBA00023098"/>
    </source>
</evidence>
<dbReference type="EMBL" id="JBANRG010000028">
    <property type="protein sequence ID" value="KAK7452667.1"/>
    <property type="molecule type" value="Genomic_DNA"/>
</dbReference>
<evidence type="ECO:0000256" key="9">
    <source>
        <dbReference type="ARBA" id="ARBA00022801"/>
    </source>
</evidence>
<keyword evidence="16" id="KW-0325">Glycoprotein</keyword>
<name>A0ABR1J6V3_9AGAR</name>
<evidence type="ECO:0000256" key="10">
    <source>
        <dbReference type="ARBA" id="ARBA00022963"/>
    </source>
</evidence>
<dbReference type="GO" id="GO:0004806">
    <property type="term" value="F:triacylglycerol lipase activity"/>
    <property type="evidence" value="ECO:0007669"/>
    <property type="project" value="UniProtKB-EC"/>
</dbReference>